<feature type="compositionally biased region" description="Basic and acidic residues" evidence="3">
    <location>
        <begin position="969"/>
        <end position="994"/>
    </location>
</feature>
<dbReference type="Pfam" id="PF00069">
    <property type="entry name" value="Pkinase"/>
    <property type="match status" value="1"/>
</dbReference>
<dbReference type="Gene3D" id="1.10.510.10">
    <property type="entry name" value="Transferase(Phosphotransferase) domain 1"/>
    <property type="match status" value="1"/>
</dbReference>
<evidence type="ECO:0000256" key="2">
    <source>
        <dbReference type="ARBA" id="ARBA00022840"/>
    </source>
</evidence>
<feature type="compositionally biased region" description="Polar residues" evidence="3">
    <location>
        <begin position="1023"/>
        <end position="1047"/>
    </location>
</feature>
<name>A0A7R8W366_9CRUS</name>
<feature type="compositionally biased region" description="Low complexity" evidence="3">
    <location>
        <begin position="375"/>
        <end position="388"/>
    </location>
</feature>
<feature type="compositionally biased region" description="Pro residues" evidence="3">
    <location>
        <begin position="1142"/>
        <end position="1154"/>
    </location>
</feature>
<organism evidence="5">
    <name type="scientific">Cyprideis torosa</name>
    <dbReference type="NCBI Taxonomy" id="163714"/>
    <lineage>
        <taxon>Eukaryota</taxon>
        <taxon>Metazoa</taxon>
        <taxon>Ecdysozoa</taxon>
        <taxon>Arthropoda</taxon>
        <taxon>Crustacea</taxon>
        <taxon>Oligostraca</taxon>
        <taxon>Ostracoda</taxon>
        <taxon>Podocopa</taxon>
        <taxon>Podocopida</taxon>
        <taxon>Cytherocopina</taxon>
        <taxon>Cytheroidea</taxon>
        <taxon>Cytherideidae</taxon>
        <taxon>Cyprideis</taxon>
    </lineage>
</organism>
<keyword evidence="2" id="KW-0067">ATP-binding</keyword>
<feature type="domain" description="Protein kinase" evidence="4">
    <location>
        <begin position="71"/>
        <end position="328"/>
    </location>
</feature>
<feature type="compositionally biased region" description="Basic and acidic residues" evidence="3">
    <location>
        <begin position="518"/>
        <end position="535"/>
    </location>
</feature>
<dbReference type="SUPFAM" id="SSF56112">
    <property type="entry name" value="Protein kinase-like (PK-like)"/>
    <property type="match status" value="1"/>
</dbReference>
<feature type="compositionally biased region" description="Low complexity" evidence="3">
    <location>
        <begin position="712"/>
        <end position="725"/>
    </location>
</feature>
<feature type="compositionally biased region" description="Basic and acidic residues" evidence="3">
    <location>
        <begin position="621"/>
        <end position="639"/>
    </location>
</feature>
<feature type="region of interest" description="Disordered" evidence="3">
    <location>
        <begin position="1349"/>
        <end position="1461"/>
    </location>
</feature>
<feature type="compositionally biased region" description="Polar residues" evidence="3">
    <location>
        <begin position="921"/>
        <end position="932"/>
    </location>
</feature>
<feature type="region of interest" description="Disordered" evidence="3">
    <location>
        <begin position="365"/>
        <end position="1181"/>
    </location>
</feature>
<feature type="compositionally biased region" description="Basic residues" evidence="3">
    <location>
        <begin position="609"/>
        <end position="620"/>
    </location>
</feature>
<dbReference type="InterPro" id="IPR000719">
    <property type="entry name" value="Prot_kinase_dom"/>
</dbReference>
<feature type="compositionally biased region" description="Basic and acidic residues" evidence="3">
    <location>
        <begin position="1161"/>
        <end position="1170"/>
    </location>
</feature>
<dbReference type="EMBL" id="OB660115">
    <property type="protein sequence ID" value="CAD7222867.1"/>
    <property type="molecule type" value="Genomic_DNA"/>
</dbReference>
<evidence type="ECO:0000313" key="5">
    <source>
        <dbReference type="EMBL" id="CAD7222867.1"/>
    </source>
</evidence>
<dbReference type="GO" id="GO:0035556">
    <property type="term" value="P:intracellular signal transduction"/>
    <property type="evidence" value="ECO:0007669"/>
    <property type="project" value="TreeGrafter"/>
</dbReference>
<feature type="compositionally biased region" description="Basic and acidic residues" evidence="3">
    <location>
        <begin position="1128"/>
        <end position="1141"/>
    </location>
</feature>
<feature type="compositionally biased region" description="Low complexity" evidence="3">
    <location>
        <begin position="1518"/>
        <end position="1533"/>
    </location>
</feature>
<feature type="compositionally biased region" description="Polar residues" evidence="3">
    <location>
        <begin position="1534"/>
        <end position="1551"/>
    </location>
</feature>
<dbReference type="SMART" id="SM00220">
    <property type="entry name" value="S_TKc"/>
    <property type="match status" value="1"/>
</dbReference>
<dbReference type="InterPro" id="IPR011009">
    <property type="entry name" value="Kinase-like_dom_sf"/>
</dbReference>
<dbReference type="PANTHER" id="PTHR24346:SF93">
    <property type="entry name" value="NUAK FAMILY SNF1-LIKE KINASE 1"/>
    <property type="match status" value="1"/>
</dbReference>
<feature type="compositionally biased region" description="Low complexity" evidence="3">
    <location>
        <begin position="1050"/>
        <end position="1101"/>
    </location>
</feature>
<feature type="compositionally biased region" description="Basic and acidic residues" evidence="3">
    <location>
        <begin position="586"/>
        <end position="606"/>
    </location>
</feature>
<dbReference type="InterPro" id="IPR008271">
    <property type="entry name" value="Ser/Thr_kinase_AS"/>
</dbReference>
<feature type="compositionally biased region" description="Polar residues" evidence="3">
    <location>
        <begin position="1607"/>
        <end position="1628"/>
    </location>
</feature>
<evidence type="ECO:0000256" key="1">
    <source>
        <dbReference type="ARBA" id="ARBA00022741"/>
    </source>
</evidence>
<feature type="compositionally biased region" description="Pro residues" evidence="3">
    <location>
        <begin position="389"/>
        <end position="400"/>
    </location>
</feature>
<feature type="compositionally biased region" description="Polar residues" evidence="3">
    <location>
        <begin position="1354"/>
        <end position="1363"/>
    </location>
</feature>
<feature type="compositionally biased region" description="Low complexity" evidence="3">
    <location>
        <begin position="490"/>
        <end position="506"/>
    </location>
</feature>
<feature type="compositionally biased region" description="Pro residues" evidence="3">
    <location>
        <begin position="1658"/>
        <end position="1667"/>
    </location>
</feature>
<dbReference type="OrthoDB" id="193931at2759"/>
<feature type="region of interest" description="Disordered" evidence="3">
    <location>
        <begin position="1251"/>
        <end position="1335"/>
    </location>
</feature>
<feature type="compositionally biased region" description="Polar residues" evidence="3">
    <location>
        <begin position="1507"/>
        <end position="1517"/>
    </location>
</feature>
<evidence type="ECO:0000256" key="3">
    <source>
        <dbReference type="SAM" id="MobiDB-lite"/>
    </source>
</evidence>
<dbReference type="GO" id="GO:0000226">
    <property type="term" value="P:microtubule cytoskeleton organization"/>
    <property type="evidence" value="ECO:0007669"/>
    <property type="project" value="TreeGrafter"/>
</dbReference>
<feature type="compositionally biased region" description="Polar residues" evidence="3">
    <location>
        <begin position="847"/>
        <end position="864"/>
    </location>
</feature>
<feature type="compositionally biased region" description="Low complexity" evidence="3">
    <location>
        <begin position="563"/>
        <end position="585"/>
    </location>
</feature>
<dbReference type="FunFam" id="1.10.510.10:FF:000571">
    <property type="entry name" value="Maternal embryonic leucine zipper kinase"/>
    <property type="match status" value="1"/>
</dbReference>
<sequence>MHTGTPPYSVSDDLSQLKLSSSLHLDDVVPDNLVVVPPGEDDRRCGVWPCLRPGFDPAQTRSSFSKLASPRESRHAILTSGFMRDRHVIAFQFSPEIEEEVPVAIKTIKKAKIQTDQDLIRIRREIQIMSSVRHPSIIHIYEVFENREKIILVMEYAAGGELYDYLSERKVLPEEEARRIFRQISAAVYYCHKHQICHRDLKLENILLDDKGNAKIADFGLSNVFDGKRLLNTFCGSPLYASPEIVLGKPYYGPEVDCWSMGVLLYTLVYGAMPFDGSNYKRLVKQITQGEYYEPPAPSEGSELIRYLLTVNPKRRGDIEDICSHPWVNEGYGTSCLEEADFLACQTPVRLDILLTLAPCPKSSDKLVIGDNGEDSSLGLSSEESQSSPLPPSAPAPPASPKAQREKPPQGKQPKAKAEKDQMVPSDKNNNQDMMNEYLNSAEMFARTHSAGSLMEAEAEAASLPPAPGTKRKLHPPAEGEAQVEAGLTPTTPSTSGSSAKSATAAPKEKKPKSSKSSTRDKSRERKRDKSKERPTAAASETEAVPPQRSGSVPDMAETAKSPPTVSPSTPLLVPPETTVTITEVPKSDDENKGKDLTAKAREGTPARKSVKTKSPKKTRDKTPSTEAKEEPKKAEEAPPKTLAPPSASSAASETESTGSSQRSLASEESSGDTKSLSTLTEKRKSLKRVTPKSAQQQPVTAKEESPATTDSTAAEPVSSATSEASETKEKPKKRVIRPLGQRSKTDKVLSTTSDSSSPAPSVSPKRQDSVSGKSPDKDKRTSTTQPKGPASGRRNSRNILEAVKMFDSSPSPAPSDKPSTHMPRKLVIPGKLSDAKSKFESKEHSGSPTPASAGVTSPQSATPGKSPLLFSRAVSDAKRRFEVKSASPAEKPSSIAKRATASSSSPSSSTSPQRRISAPKASTTTRQQSASPEKPAPGAKKQQSASPEGKGPTSPLRRKPSVGRKPSTTKEEKEAAHEAAKEEENKKKPENLKLKIRRPSVKKKTPTAPSPSQDTGPPVAQASPSVEKTNQHQVLIQTGPTTTETATMVVGPPSTPSKTPSPKVSTEVSPPSPESEASTLTPTAVTPRLPSPTPSSTSLPLPTPSPLPPPAAREAASTPATPAKKISKAEIVMRKEEPRRPTPPPAPTPPPPGRMYSQSVEKEVPERHTARPAPGMDSVKVKAANKSAVPEIKTHWLTEMAASAGRCFSQKNVEESPLIRSEVSFQVPSAGDVFRPRGFAQTRSTVFKQRASSVEPSAMENGLAQSATLPRGFKVNRKTSQSESFVEKEDDRSMPQTPSTAGTSRQTSCDSTTSEVSTSSTLSMPRGPAPLKTSPREYIIPIALEGGGLVSPPISQANSARQTPEPPEWARMKGFLSHSNSNADEPLGPNRPRLNNLQRLSSFGKQPRSMLSTPADQSPQPNQFTQPQGYRLRATMRAPSMVDRSDSFSSAGEDDDDDNDDFEILTAESLFDTLLARVCRLTRRLNKDDPFPSRRLSSRLSALHSTPFSQTNPRWKTTTSSSGNGTPTSASSRTPSVGDQSAESPMSSPWATPRKAGSQWKEDDDPWKMMGGSPWSPMSRWDLFPRQSPQPQGIAHHGGSLRHHTSASNTPRDNQHPNGSHSQTNVKSLFDLRSSSSPLLHLRHSSSTPRNGMTNGQPPPAELPAI</sequence>
<feature type="compositionally biased region" description="Polar residues" evidence="3">
    <location>
        <begin position="1295"/>
        <end position="1307"/>
    </location>
</feature>
<feature type="compositionally biased region" description="Low complexity" evidence="3">
    <location>
        <begin position="900"/>
        <end position="913"/>
    </location>
</feature>
<feature type="compositionally biased region" description="Low complexity" evidence="3">
    <location>
        <begin position="1494"/>
        <end position="1506"/>
    </location>
</feature>
<dbReference type="GO" id="GO:0005524">
    <property type="term" value="F:ATP binding"/>
    <property type="evidence" value="ECO:0007669"/>
    <property type="project" value="UniProtKB-KW"/>
</dbReference>
<feature type="compositionally biased region" description="Basic residues" evidence="3">
    <location>
        <begin position="995"/>
        <end position="1006"/>
    </location>
</feature>
<gene>
    <name evidence="5" type="ORF">CTOB1V02_LOCUS864</name>
</gene>
<feature type="compositionally biased region" description="Low complexity" evidence="3">
    <location>
        <begin position="450"/>
        <end position="464"/>
    </location>
</feature>
<feature type="compositionally biased region" description="Pro residues" evidence="3">
    <location>
        <begin position="1102"/>
        <end position="1112"/>
    </location>
</feature>
<feature type="compositionally biased region" description="Low complexity" evidence="3">
    <location>
        <begin position="640"/>
        <end position="669"/>
    </location>
</feature>
<reference evidence="5" key="1">
    <citation type="submission" date="2020-11" db="EMBL/GenBank/DDBJ databases">
        <authorList>
            <person name="Tran Van P."/>
        </authorList>
    </citation>
    <scope>NUCLEOTIDE SEQUENCE</scope>
</reference>
<accession>A0A7R8W366</accession>
<feature type="compositionally biased region" description="Low complexity" evidence="3">
    <location>
        <begin position="1308"/>
        <end position="1324"/>
    </location>
</feature>
<dbReference type="PROSITE" id="PS00108">
    <property type="entry name" value="PROTEIN_KINASE_ST"/>
    <property type="match status" value="1"/>
</dbReference>
<dbReference type="GO" id="GO:0050321">
    <property type="term" value="F:tau-protein kinase activity"/>
    <property type="evidence" value="ECO:0007669"/>
    <property type="project" value="TreeGrafter"/>
</dbReference>
<evidence type="ECO:0000259" key="4">
    <source>
        <dbReference type="PROSITE" id="PS50011"/>
    </source>
</evidence>
<proteinExistence type="predicted"/>
<feature type="compositionally biased region" description="Basic and acidic residues" evidence="3">
    <location>
        <begin position="834"/>
        <end position="846"/>
    </location>
</feature>
<feature type="compositionally biased region" description="Low complexity" evidence="3">
    <location>
        <begin position="808"/>
        <end position="818"/>
    </location>
</feature>
<feature type="region of interest" description="Disordered" evidence="3">
    <location>
        <begin position="1488"/>
        <end position="1667"/>
    </location>
</feature>
<feature type="compositionally biased region" description="Low complexity" evidence="3">
    <location>
        <begin position="749"/>
        <end position="765"/>
    </location>
</feature>
<protein>
    <recommendedName>
        <fullName evidence="4">Protein kinase domain-containing protein</fullName>
    </recommendedName>
</protein>
<dbReference type="GO" id="GO:0005737">
    <property type="term" value="C:cytoplasm"/>
    <property type="evidence" value="ECO:0007669"/>
    <property type="project" value="TreeGrafter"/>
</dbReference>
<keyword evidence="1" id="KW-0547">Nucleotide-binding</keyword>
<dbReference type="PANTHER" id="PTHR24346">
    <property type="entry name" value="MAP/MICROTUBULE AFFINITY-REGULATING KINASE"/>
    <property type="match status" value="1"/>
</dbReference>
<dbReference type="PROSITE" id="PS50011">
    <property type="entry name" value="PROTEIN_KINASE_DOM"/>
    <property type="match status" value="1"/>
</dbReference>
<feature type="compositionally biased region" description="Polar residues" evidence="3">
    <location>
        <begin position="1394"/>
        <end position="1429"/>
    </location>
</feature>